<proteinExistence type="inferred from homology"/>
<keyword evidence="2" id="KW-0119">Carbohydrate metabolism</keyword>
<organism evidence="7 8">
    <name type="scientific">Rothia aerolata</name>
    <dbReference type="NCBI Taxonomy" id="1812262"/>
    <lineage>
        <taxon>Bacteria</taxon>
        <taxon>Bacillati</taxon>
        <taxon>Actinomycetota</taxon>
        <taxon>Actinomycetes</taxon>
        <taxon>Micrococcales</taxon>
        <taxon>Micrococcaceae</taxon>
        <taxon>Rothia</taxon>
    </lineage>
</organism>
<reference evidence="7 8" key="1">
    <citation type="journal article" date="2014" name="Int. J. Syst. Evol. Microbiol.">
        <title>Complete genome sequence of Corynebacterium casei LMG S-19264T (=DSM 44701T), isolated from a smear-ripened cheese.</title>
        <authorList>
            <consortium name="US DOE Joint Genome Institute (JGI-PGF)"/>
            <person name="Walter F."/>
            <person name="Albersmeier A."/>
            <person name="Kalinowski J."/>
            <person name="Ruckert C."/>
        </authorList>
    </citation>
    <scope>NUCLEOTIDE SEQUENCE [LARGE SCALE GENOMIC DNA]</scope>
    <source>
        <strain evidence="7 8">CCM 8669</strain>
    </source>
</reference>
<keyword evidence="3" id="KW-0808">Transferase</keyword>
<dbReference type="EMBL" id="BMDC01000004">
    <property type="protein sequence ID" value="GGH65943.1"/>
    <property type="molecule type" value="Genomic_DNA"/>
</dbReference>
<name>A0A917IVQ3_9MICC</name>
<dbReference type="InterPro" id="IPR050406">
    <property type="entry name" value="FGGY_Carb_Kinase"/>
</dbReference>
<keyword evidence="8" id="KW-1185">Reference proteome</keyword>
<evidence type="ECO:0000256" key="1">
    <source>
        <dbReference type="ARBA" id="ARBA00009156"/>
    </source>
</evidence>
<evidence type="ECO:0000256" key="2">
    <source>
        <dbReference type="ARBA" id="ARBA00022629"/>
    </source>
</evidence>
<keyword evidence="4" id="KW-0418">Kinase</keyword>
<dbReference type="InterPro" id="IPR018484">
    <property type="entry name" value="FGGY_N"/>
</dbReference>
<dbReference type="GO" id="GO:0016301">
    <property type="term" value="F:kinase activity"/>
    <property type="evidence" value="ECO:0007669"/>
    <property type="project" value="UniProtKB-KW"/>
</dbReference>
<dbReference type="PANTHER" id="PTHR43095">
    <property type="entry name" value="SUGAR KINASE"/>
    <property type="match status" value="1"/>
</dbReference>
<comment type="caution">
    <text evidence="7">The sequence shown here is derived from an EMBL/GenBank/DDBJ whole genome shotgun (WGS) entry which is preliminary data.</text>
</comment>
<evidence type="ECO:0000259" key="6">
    <source>
        <dbReference type="Pfam" id="PF02782"/>
    </source>
</evidence>
<dbReference type="InterPro" id="IPR043129">
    <property type="entry name" value="ATPase_NBD"/>
</dbReference>
<dbReference type="Proteomes" id="UP000600171">
    <property type="component" value="Unassembled WGS sequence"/>
</dbReference>
<evidence type="ECO:0000313" key="8">
    <source>
        <dbReference type="Proteomes" id="UP000600171"/>
    </source>
</evidence>
<evidence type="ECO:0000256" key="4">
    <source>
        <dbReference type="ARBA" id="ARBA00022777"/>
    </source>
</evidence>
<dbReference type="CDD" id="cd07809">
    <property type="entry name" value="ASKHA_NBD_FGGY_BaXK-like"/>
    <property type="match status" value="1"/>
</dbReference>
<dbReference type="RefSeq" id="WP_229723185.1">
    <property type="nucleotide sequence ID" value="NZ_BMDC01000004.1"/>
</dbReference>
<dbReference type="GO" id="GO:0042732">
    <property type="term" value="P:D-xylose metabolic process"/>
    <property type="evidence" value="ECO:0007669"/>
    <property type="project" value="UniProtKB-KW"/>
</dbReference>
<dbReference type="Gene3D" id="3.30.420.40">
    <property type="match status" value="2"/>
</dbReference>
<dbReference type="Pfam" id="PF00370">
    <property type="entry name" value="FGGY_N"/>
    <property type="match status" value="1"/>
</dbReference>
<dbReference type="AlphaFoldDB" id="A0A917IVQ3"/>
<dbReference type="SUPFAM" id="SSF53067">
    <property type="entry name" value="Actin-like ATPase domain"/>
    <property type="match status" value="2"/>
</dbReference>
<sequence length="538" mass="58318">MMSDSLPSIARTIQTGETYLGIELGSTRIKASLITPQGHEIATGSHTWENQIIEGHWSYSEEAIWTGLSASYADLAGNVQEKFGVPLTNIKGAGISAMMHGYMAFDADGNLLVPFRTWRDTSTRKAADYLTEHLGVNIPLRWSISHLYQSILNHEDHLDRINFFTTLSGYIHWKLTGERVLGIGDASGMFPIDSKIANYNQEIIQKFNKIAGRYLPHNDILELLPQVLQAGQNAGNLTIEGANLLDPTGKLQAGVPFCPPEGDAGTGMVATNAVRIRTGNVSVGTSIFAMVVLEQPLNKLHRNLDLVTTPSGEAVAMVHCNNGADELSKWIGLFSEVALAFGTKKEVNINEAYEAILQEAFSGSPDAGGIIVYNTISGEPVVELSEGRPLFARTSNAQLTLGNFMRAQLYSVFAALAIGFEDLHEEQVSLDFLNAHGGLFKTPAVGQRFLAAATQTPIVVAESAGEGGAWGIALLASYLDHSSEKSLADYLDQEIFKDSHSTTLVPKPADIAGFKTFLSRYRSGLKIEKTAVETITNF</sequence>
<dbReference type="PANTHER" id="PTHR43095:SF5">
    <property type="entry name" value="XYLULOSE KINASE"/>
    <property type="match status" value="1"/>
</dbReference>
<dbReference type="Pfam" id="PF02782">
    <property type="entry name" value="FGGY_C"/>
    <property type="match status" value="1"/>
</dbReference>
<feature type="domain" description="Carbohydrate kinase FGGY N-terminal" evidence="5">
    <location>
        <begin position="19"/>
        <end position="261"/>
    </location>
</feature>
<keyword evidence="2" id="KW-0859">Xylose metabolism</keyword>
<accession>A0A917IVQ3</accession>
<evidence type="ECO:0000256" key="3">
    <source>
        <dbReference type="ARBA" id="ARBA00022679"/>
    </source>
</evidence>
<evidence type="ECO:0000259" key="5">
    <source>
        <dbReference type="Pfam" id="PF00370"/>
    </source>
</evidence>
<evidence type="ECO:0000313" key="7">
    <source>
        <dbReference type="EMBL" id="GGH65943.1"/>
    </source>
</evidence>
<feature type="domain" description="Carbohydrate kinase FGGY C-terminal" evidence="6">
    <location>
        <begin position="280"/>
        <end position="478"/>
    </location>
</feature>
<protein>
    <submittedName>
        <fullName evidence="7">ATPase</fullName>
    </submittedName>
</protein>
<gene>
    <name evidence="7" type="ORF">GCM10007359_19690</name>
</gene>
<comment type="similarity">
    <text evidence="1">Belongs to the FGGY kinase family.</text>
</comment>
<dbReference type="InterPro" id="IPR018485">
    <property type="entry name" value="FGGY_C"/>
</dbReference>